<dbReference type="EMBL" id="CP041345">
    <property type="protein sequence ID" value="QKG79338.1"/>
    <property type="molecule type" value="Genomic_DNA"/>
</dbReference>
<dbReference type="RefSeq" id="WP_173072988.1">
    <property type="nucleotide sequence ID" value="NZ_CP041345.1"/>
</dbReference>
<dbReference type="Proteomes" id="UP000500961">
    <property type="component" value="Chromosome"/>
</dbReference>
<dbReference type="NCBIfam" id="NF047446">
    <property type="entry name" value="barrel_OmpL47"/>
    <property type="match status" value="4"/>
</dbReference>
<dbReference type="AlphaFoldDB" id="A0A7D4BDH6"/>
<name>A0A7D4BDH6_9BACT</name>
<keyword evidence="2" id="KW-1185">Reference proteome</keyword>
<dbReference type="Gene3D" id="3.30.1920.20">
    <property type="match status" value="1"/>
</dbReference>
<evidence type="ECO:0000313" key="1">
    <source>
        <dbReference type="EMBL" id="QKG79338.1"/>
    </source>
</evidence>
<proteinExistence type="predicted"/>
<organism evidence="1 2">
    <name type="scientific">Tenuifilum thalassicum</name>
    <dbReference type="NCBI Taxonomy" id="2590900"/>
    <lineage>
        <taxon>Bacteria</taxon>
        <taxon>Pseudomonadati</taxon>
        <taxon>Bacteroidota</taxon>
        <taxon>Bacteroidia</taxon>
        <taxon>Bacteroidales</taxon>
        <taxon>Tenuifilaceae</taxon>
        <taxon>Tenuifilum</taxon>
    </lineage>
</organism>
<evidence type="ECO:0000313" key="2">
    <source>
        <dbReference type="Proteomes" id="UP000500961"/>
    </source>
</evidence>
<dbReference type="KEGG" id="ttz:FHG85_03345"/>
<gene>
    <name evidence="1" type="ORF">FHG85_03345</name>
</gene>
<evidence type="ECO:0008006" key="3">
    <source>
        <dbReference type="Google" id="ProtNLM"/>
    </source>
</evidence>
<protein>
    <recommendedName>
        <fullName evidence="3">Ig-like domain-containing protein</fullName>
    </recommendedName>
</protein>
<dbReference type="Gene3D" id="3.30.420.430">
    <property type="match status" value="1"/>
</dbReference>
<sequence>MKEISKNIILIFSVVLPFVLSAQENGNKSLFIDSTGNLFVSPDVPVNIYIGTKPDGSNAVLLHDVNRSGKPLKWNGSGPQLMTHLDLYKGRKIRFELYADGIPPKTAINFENQKIRELKDAIIVRGGSIVEFSAVDEQSGVDKIFFSVNSDDFKEYSQPISLTEDGEYEVRTYAVDHLGNKEPVVYRKIIVDATPPTTELTFRGDKYENILSGRSALVLNTSDRFGVAETKIMIDSSGKWNRYIKPIQTSRLSEGEHKISYFSIDNAGNVESSKTYTFYVDKTPPVVVEEIEGNSFMVGNREFSSGRSQLKVLAVDNKAGVKEVYYSLNNGEFRPYEKPVLLSEILGTVKLRTYAVDNVNNRTSSEANAQSFTMPTIDIAGPDISYGFIGPKLTIRDTLWIGSSTLVKINAVDREAGVNRIEYTLNQSEVRTYFEPFTITESGFYNADVSAFDNVENINMASFSFAVDNNPPSIFYNFSSLPIGAKDNLPVYQKGIVLYLAATDNLTVRNSIKYKLNNGKFLNYTSPISRFVSGINELVISTTDGLGNNSTQTIRFYVE</sequence>
<dbReference type="InterPro" id="IPR058094">
    <property type="entry name" value="Ig-like_OmpL47-like"/>
</dbReference>
<reference evidence="1 2" key="1">
    <citation type="submission" date="2019-07" db="EMBL/GenBank/DDBJ databases">
        <title>Thalassofilum flectens gen. nov., sp. nov., a novel moderate thermophilic anaerobe from a shallow sea hot spring in Kunashir Island (Russia), representing a new family in the order Bacteroidales, and proposal of Thalassofilacea fam. nov.</title>
        <authorList>
            <person name="Kochetkova T.V."/>
            <person name="Podosokorskaya O.A."/>
            <person name="Novikov A."/>
            <person name="Elcheninov A.G."/>
            <person name="Toshchakov S.V."/>
            <person name="Kublanov I.V."/>
        </authorList>
    </citation>
    <scope>NUCLEOTIDE SEQUENCE [LARGE SCALE GENOMIC DNA]</scope>
    <source>
        <strain evidence="1 2">38-H</strain>
    </source>
</reference>
<accession>A0A7D4BDH6</accession>